<dbReference type="AlphaFoldDB" id="A0A374MMX6"/>
<keyword evidence="4" id="KW-1185">Reference proteome</keyword>
<organism evidence="1 3">
    <name type="scientific">Anaerobutyricum hallii</name>
    <dbReference type="NCBI Taxonomy" id="39488"/>
    <lineage>
        <taxon>Bacteria</taxon>
        <taxon>Bacillati</taxon>
        <taxon>Bacillota</taxon>
        <taxon>Clostridia</taxon>
        <taxon>Lachnospirales</taxon>
        <taxon>Lachnospiraceae</taxon>
        <taxon>Anaerobutyricum</taxon>
    </lineage>
</organism>
<name>A0A374MMX6_9FIRM</name>
<dbReference type="Proteomes" id="UP000262524">
    <property type="component" value="Unassembled WGS sequence"/>
</dbReference>
<dbReference type="Pfam" id="PF12646">
    <property type="entry name" value="DUF3783"/>
    <property type="match status" value="1"/>
</dbReference>
<reference evidence="3 4" key="1">
    <citation type="submission" date="2018-08" db="EMBL/GenBank/DDBJ databases">
        <title>A genome reference for cultivated species of the human gut microbiota.</title>
        <authorList>
            <person name="Zou Y."/>
            <person name="Xue W."/>
            <person name="Luo G."/>
        </authorList>
    </citation>
    <scope>NUCLEOTIDE SEQUENCE [LARGE SCALE GENOMIC DNA]</scope>
    <source>
        <strain evidence="2 4">AM34-3LB</strain>
        <strain evidence="1 3">TM10-1AC</strain>
    </source>
</reference>
<evidence type="ECO:0000313" key="1">
    <source>
        <dbReference type="EMBL" id="RGI72834.1"/>
    </source>
</evidence>
<protein>
    <submittedName>
        <fullName evidence="1">DUF3783 domain-containing protein</fullName>
    </submittedName>
</protein>
<proteinExistence type="predicted"/>
<dbReference type="InterPro" id="IPR016621">
    <property type="entry name" value="UCP014543"/>
</dbReference>
<accession>A0A374MMX6</accession>
<dbReference type="Proteomes" id="UP000284621">
    <property type="component" value="Unassembled WGS sequence"/>
</dbReference>
<comment type="caution">
    <text evidence="1">The sequence shown here is derived from an EMBL/GenBank/DDBJ whole genome shotgun (WGS) entry which is preliminary data.</text>
</comment>
<sequence length="135" mass="15733">MRSYIMKETILLYNLDSAAIRNKIKFLCIQGGIHIRVVEKNQYDVPIGTLAFGKKEDMELYLRSENSEEKPSFNDPMLVFAGFTGQKLDQFLNAMRKQKIPKINLKAMLTEHNVKWDSMTLHDELAREHEAMNKK</sequence>
<evidence type="ECO:0000313" key="2">
    <source>
        <dbReference type="EMBL" id="RHC67523.1"/>
    </source>
</evidence>
<dbReference type="EMBL" id="QSID01000002">
    <property type="protein sequence ID" value="RHC67523.1"/>
    <property type="molecule type" value="Genomic_DNA"/>
</dbReference>
<gene>
    <name evidence="2" type="ORF">DW833_02430</name>
    <name evidence="1" type="ORF">DXD91_16565</name>
</gene>
<evidence type="ECO:0000313" key="4">
    <source>
        <dbReference type="Proteomes" id="UP000284621"/>
    </source>
</evidence>
<evidence type="ECO:0000313" key="3">
    <source>
        <dbReference type="Proteomes" id="UP000262524"/>
    </source>
</evidence>
<dbReference type="EMBL" id="QSOE01000258">
    <property type="protein sequence ID" value="RGI72834.1"/>
    <property type="molecule type" value="Genomic_DNA"/>
</dbReference>